<reference evidence="2 3" key="1">
    <citation type="submission" date="2017-08" db="EMBL/GenBank/DDBJ databases">
        <title>Pusillimonas indicus sp. nov., a member of the family Alcaligenaceae isolated from surface seawater.</title>
        <authorList>
            <person name="Li J."/>
        </authorList>
    </citation>
    <scope>NUCLEOTIDE SEQUENCE [LARGE SCALE GENOMIC DNA]</scope>
    <source>
        <strain evidence="2 3">17-4A</strain>
    </source>
</reference>
<dbReference type="EMBL" id="NQOU01000002">
    <property type="protein sequence ID" value="RII83311.1"/>
    <property type="molecule type" value="Genomic_DNA"/>
</dbReference>
<evidence type="ECO:0000313" key="3">
    <source>
        <dbReference type="Proteomes" id="UP000266483"/>
    </source>
</evidence>
<proteinExistence type="predicted"/>
<evidence type="ECO:0000313" key="2">
    <source>
        <dbReference type="EMBL" id="RII83311.1"/>
    </source>
</evidence>
<feature type="domain" description="NYN" evidence="1">
    <location>
        <begin position="134"/>
        <end position="187"/>
    </location>
</feature>
<evidence type="ECO:0000259" key="1">
    <source>
        <dbReference type="Pfam" id="PF01936"/>
    </source>
</evidence>
<dbReference type="Gene3D" id="3.40.50.1010">
    <property type="entry name" value="5'-nuclease"/>
    <property type="match status" value="1"/>
</dbReference>
<dbReference type="RefSeq" id="WP_119441698.1">
    <property type="nucleotide sequence ID" value="NZ_CP170494.1"/>
</dbReference>
<gene>
    <name evidence="2" type="ORF">CJO09_06850</name>
</gene>
<comment type="caution">
    <text evidence="2">The sequence shown here is derived from an EMBL/GenBank/DDBJ whole genome shotgun (WGS) entry which is preliminary data.</text>
</comment>
<dbReference type="Pfam" id="PF01936">
    <property type="entry name" value="NYN"/>
    <property type="match status" value="1"/>
</dbReference>
<dbReference type="CDD" id="cd18722">
    <property type="entry name" value="PIN_NicB-like"/>
    <property type="match status" value="1"/>
</dbReference>
<protein>
    <submittedName>
        <fullName evidence="2">NYN domain-containing protein</fullName>
    </submittedName>
</protein>
<name>A0ABX9MZ95_9BURK</name>
<sequence length="229" mass="25873">MSAAILIDGAYFIKRFRKIEPHNAYNSRRIADMAFRYALMHLTDRSAKLSLYRIFFYDCPPVEKKMHNPISGKAVNFGASKEALFRRELHEQLKRKRKLALRLGTLAHADWAFKPAVESQLLKGKKSFENITDTDVALDARQKGVDMRIGLDIASLTFKKQVSKIILMAGDADFVPAAKLARREGIDFVLDPMRQTIPSDLNEHIDGLRSVCAKPPKLRAINAADTQTC</sequence>
<organism evidence="2 3">
    <name type="scientific">Neopusillimonas maritima</name>
    <dbReference type="NCBI Taxonomy" id="2026239"/>
    <lineage>
        <taxon>Bacteria</taxon>
        <taxon>Pseudomonadati</taxon>
        <taxon>Pseudomonadota</taxon>
        <taxon>Betaproteobacteria</taxon>
        <taxon>Burkholderiales</taxon>
        <taxon>Alcaligenaceae</taxon>
        <taxon>Neopusillimonas</taxon>
    </lineage>
</organism>
<dbReference type="InterPro" id="IPR021139">
    <property type="entry name" value="NYN"/>
</dbReference>
<keyword evidence="3" id="KW-1185">Reference proteome</keyword>
<dbReference type="Proteomes" id="UP000266483">
    <property type="component" value="Unassembled WGS sequence"/>
</dbReference>
<accession>A0ABX9MZ95</accession>